<dbReference type="EMBL" id="GBRH01237843">
    <property type="protein sequence ID" value="JAD60052.1"/>
    <property type="molecule type" value="Transcribed_RNA"/>
</dbReference>
<sequence>MVLMPNKDLMAKKPHSLCSQWNHNSFIDWMVFLQSHMLGDGRIAMNIRKCDKLPVCSKRQCSANVGLQLRY</sequence>
<organism evidence="1">
    <name type="scientific">Arundo donax</name>
    <name type="common">Giant reed</name>
    <name type="synonym">Donax arundinaceus</name>
    <dbReference type="NCBI Taxonomy" id="35708"/>
    <lineage>
        <taxon>Eukaryota</taxon>
        <taxon>Viridiplantae</taxon>
        <taxon>Streptophyta</taxon>
        <taxon>Embryophyta</taxon>
        <taxon>Tracheophyta</taxon>
        <taxon>Spermatophyta</taxon>
        <taxon>Magnoliopsida</taxon>
        <taxon>Liliopsida</taxon>
        <taxon>Poales</taxon>
        <taxon>Poaceae</taxon>
        <taxon>PACMAD clade</taxon>
        <taxon>Arundinoideae</taxon>
        <taxon>Arundineae</taxon>
        <taxon>Arundo</taxon>
    </lineage>
</organism>
<reference evidence="1" key="2">
    <citation type="journal article" date="2015" name="Data Brief">
        <title>Shoot transcriptome of the giant reed, Arundo donax.</title>
        <authorList>
            <person name="Barrero R.A."/>
            <person name="Guerrero F.D."/>
            <person name="Moolhuijzen P."/>
            <person name="Goolsby J.A."/>
            <person name="Tidwell J."/>
            <person name="Bellgard S.E."/>
            <person name="Bellgard M.I."/>
        </authorList>
    </citation>
    <scope>NUCLEOTIDE SEQUENCE</scope>
    <source>
        <tissue evidence="1">Shoot tissue taken approximately 20 cm above the soil surface</tissue>
    </source>
</reference>
<proteinExistence type="predicted"/>
<accession>A0A0A9BLB5</accession>
<name>A0A0A9BLB5_ARUDO</name>
<protein>
    <submittedName>
        <fullName evidence="1">Uncharacterized protein</fullName>
    </submittedName>
</protein>
<evidence type="ECO:0000313" key="1">
    <source>
        <dbReference type="EMBL" id="JAD60052.1"/>
    </source>
</evidence>
<dbReference type="AlphaFoldDB" id="A0A0A9BLB5"/>
<reference evidence="1" key="1">
    <citation type="submission" date="2014-09" db="EMBL/GenBank/DDBJ databases">
        <authorList>
            <person name="Magalhaes I.L.F."/>
            <person name="Oliveira U."/>
            <person name="Santos F.R."/>
            <person name="Vidigal T.H.D.A."/>
            <person name="Brescovit A.D."/>
            <person name="Santos A.J."/>
        </authorList>
    </citation>
    <scope>NUCLEOTIDE SEQUENCE</scope>
    <source>
        <tissue evidence="1">Shoot tissue taken approximately 20 cm above the soil surface</tissue>
    </source>
</reference>